<keyword evidence="3" id="KW-1185">Reference proteome</keyword>
<dbReference type="Proteomes" id="UP001187192">
    <property type="component" value="Unassembled WGS sequence"/>
</dbReference>
<dbReference type="Gramene" id="FCD_00010152-RA">
    <property type="protein sequence ID" value="FCD_00010152-RA:cds"/>
    <property type="gene ID" value="FCD_00010152"/>
</dbReference>
<evidence type="ECO:0000313" key="3">
    <source>
        <dbReference type="Proteomes" id="UP001187192"/>
    </source>
</evidence>
<name>A0AA88CQL0_FICCA</name>
<evidence type="ECO:0000256" key="1">
    <source>
        <dbReference type="SAM" id="MobiDB-lite"/>
    </source>
</evidence>
<feature type="region of interest" description="Disordered" evidence="1">
    <location>
        <begin position="1"/>
        <end position="22"/>
    </location>
</feature>
<sequence>MEASGSKPPSPAQNGEASSLLGSPERTFSVPFLRWTFLPSALLDICGSWKGLNVGGVKTEKRGKRQK</sequence>
<organism evidence="2 3">
    <name type="scientific">Ficus carica</name>
    <name type="common">Common fig</name>
    <dbReference type="NCBI Taxonomy" id="3494"/>
    <lineage>
        <taxon>Eukaryota</taxon>
        <taxon>Viridiplantae</taxon>
        <taxon>Streptophyta</taxon>
        <taxon>Embryophyta</taxon>
        <taxon>Tracheophyta</taxon>
        <taxon>Spermatophyta</taxon>
        <taxon>Magnoliopsida</taxon>
        <taxon>eudicotyledons</taxon>
        <taxon>Gunneridae</taxon>
        <taxon>Pentapetalae</taxon>
        <taxon>rosids</taxon>
        <taxon>fabids</taxon>
        <taxon>Rosales</taxon>
        <taxon>Moraceae</taxon>
        <taxon>Ficeae</taxon>
        <taxon>Ficus</taxon>
    </lineage>
</organism>
<dbReference type="EMBL" id="BTGU01000003">
    <property type="protein sequence ID" value="GMN30923.1"/>
    <property type="molecule type" value="Genomic_DNA"/>
</dbReference>
<proteinExistence type="predicted"/>
<accession>A0AA88CQL0</accession>
<feature type="compositionally biased region" description="Polar residues" evidence="1">
    <location>
        <begin position="12"/>
        <end position="21"/>
    </location>
</feature>
<dbReference type="AlphaFoldDB" id="A0AA88CQL0"/>
<protein>
    <submittedName>
        <fullName evidence="2">Uncharacterized protein</fullName>
    </submittedName>
</protein>
<comment type="caution">
    <text evidence="2">The sequence shown here is derived from an EMBL/GenBank/DDBJ whole genome shotgun (WGS) entry which is preliminary data.</text>
</comment>
<reference evidence="2" key="1">
    <citation type="submission" date="2023-07" db="EMBL/GenBank/DDBJ databases">
        <title>draft genome sequence of fig (Ficus carica).</title>
        <authorList>
            <person name="Takahashi T."/>
            <person name="Nishimura K."/>
        </authorList>
    </citation>
    <scope>NUCLEOTIDE SEQUENCE</scope>
</reference>
<gene>
    <name evidence="2" type="ORF">TIFTF001_003040</name>
</gene>
<evidence type="ECO:0000313" key="2">
    <source>
        <dbReference type="EMBL" id="GMN30923.1"/>
    </source>
</evidence>